<evidence type="ECO:0000313" key="10">
    <source>
        <dbReference type="EMBL" id="KAG9441129.1"/>
    </source>
</evidence>
<dbReference type="InterPro" id="IPR012334">
    <property type="entry name" value="Pectin_lyas_fold"/>
</dbReference>
<keyword evidence="9" id="KW-0732">Signal</keyword>
<sequence>MGSVEVFAVIVVLCIAPSVFGDFNVVDYGAVGDGHTDDTEAFKRAWAAACAAPGAISKLTVPRRTFLLNSHMFTGHCNATYIFFRLIGNLIAPPQDKFRGTGSWITFYKVNGLKFTGTGQMDGRGSTWWPQDCLSRPFETEFNCLQVPCFLYVPIIQPCGNALGRPTLLAFESCKFLTVRFVKLVNSARNHVTVNGCKWVDIHNIHIASPDYSPNTDGINIGSSWNVQVNHSFIESGIISTTGDDCISFLPGSSNINVTNITCGPGHGIRESMHKPNSCCSVGSMDKGEVEQVRVTNCVFKNTMFGARIKTKQGGTGQVKGIIFRDNWMQRVHNPIIIDQYYASAENKSSAVAISNVQFTGFHGMATGDLGIKLACSKTVPCTDIRLSDIHLVSATPHKQLSSYCLGVQGPHCPDCTPSVPCL</sequence>
<comment type="subcellular location">
    <subcellularLocation>
        <location evidence="1">Secreted</location>
        <location evidence="1">Cell wall</location>
    </subcellularLocation>
</comment>
<keyword evidence="3" id="KW-0134">Cell wall</keyword>
<keyword evidence="11" id="KW-1185">Reference proteome</keyword>
<organism evidence="10 11">
    <name type="scientific">Aristolochia fimbriata</name>
    <name type="common">White veined hardy Dutchman's pipe vine</name>
    <dbReference type="NCBI Taxonomy" id="158543"/>
    <lineage>
        <taxon>Eukaryota</taxon>
        <taxon>Viridiplantae</taxon>
        <taxon>Streptophyta</taxon>
        <taxon>Embryophyta</taxon>
        <taxon>Tracheophyta</taxon>
        <taxon>Spermatophyta</taxon>
        <taxon>Magnoliopsida</taxon>
        <taxon>Magnoliidae</taxon>
        <taxon>Piperales</taxon>
        <taxon>Aristolochiaceae</taxon>
        <taxon>Aristolochia</taxon>
    </lineage>
</organism>
<evidence type="ECO:0008006" key="12">
    <source>
        <dbReference type="Google" id="ProtNLM"/>
    </source>
</evidence>
<dbReference type="GO" id="GO:0004650">
    <property type="term" value="F:polygalacturonase activity"/>
    <property type="evidence" value="ECO:0007669"/>
    <property type="project" value="InterPro"/>
</dbReference>
<gene>
    <name evidence="10" type="ORF">H6P81_016983</name>
</gene>
<protein>
    <recommendedName>
        <fullName evidence="12">Polygalacturonase</fullName>
    </recommendedName>
</protein>
<evidence type="ECO:0000256" key="9">
    <source>
        <dbReference type="SAM" id="SignalP"/>
    </source>
</evidence>
<evidence type="ECO:0000256" key="3">
    <source>
        <dbReference type="ARBA" id="ARBA00022512"/>
    </source>
</evidence>
<proteinExistence type="inferred from homology"/>
<keyword evidence="7" id="KW-0961">Cell wall biogenesis/degradation</keyword>
<comment type="caution">
    <text evidence="10">The sequence shown here is derived from an EMBL/GenBank/DDBJ whole genome shotgun (WGS) entry which is preliminary data.</text>
</comment>
<dbReference type="Gene3D" id="2.160.20.10">
    <property type="entry name" value="Single-stranded right-handed beta-helix, Pectin lyase-like"/>
    <property type="match status" value="1"/>
</dbReference>
<evidence type="ECO:0000256" key="7">
    <source>
        <dbReference type="ARBA" id="ARBA00023316"/>
    </source>
</evidence>
<reference evidence="10 11" key="1">
    <citation type="submission" date="2021-07" db="EMBL/GenBank/DDBJ databases">
        <title>The Aristolochia fimbriata genome: insights into angiosperm evolution, floral development and chemical biosynthesis.</title>
        <authorList>
            <person name="Jiao Y."/>
        </authorList>
    </citation>
    <scope>NUCLEOTIDE SEQUENCE [LARGE SCALE GENOMIC DNA]</scope>
    <source>
        <strain evidence="10">IBCAS-2021</strain>
        <tissue evidence="10">Leaf</tissue>
    </source>
</reference>
<feature type="signal peptide" evidence="9">
    <location>
        <begin position="1"/>
        <end position="21"/>
    </location>
</feature>
<keyword evidence="4" id="KW-0964">Secreted</keyword>
<dbReference type="PANTHER" id="PTHR31375">
    <property type="match status" value="1"/>
</dbReference>
<dbReference type="InterPro" id="IPR011050">
    <property type="entry name" value="Pectin_lyase_fold/virulence"/>
</dbReference>
<comment type="similarity">
    <text evidence="2 8">Belongs to the glycosyl hydrolase 28 family.</text>
</comment>
<evidence type="ECO:0000256" key="6">
    <source>
        <dbReference type="ARBA" id="ARBA00023295"/>
    </source>
</evidence>
<dbReference type="Pfam" id="PF00295">
    <property type="entry name" value="Glyco_hydro_28"/>
    <property type="match status" value="1"/>
</dbReference>
<dbReference type="GO" id="GO:0071555">
    <property type="term" value="P:cell wall organization"/>
    <property type="evidence" value="ECO:0007669"/>
    <property type="project" value="UniProtKB-KW"/>
</dbReference>
<feature type="chain" id="PRO_5043888265" description="Polygalacturonase" evidence="9">
    <location>
        <begin position="22"/>
        <end position="423"/>
    </location>
</feature>
<dbReference type="Proteomes" id="UP000825729">
    <property type="component" value="Unassembled WGS sequence"/>
</dbReference>
<accession>A0AAV7DYN1</accession>
<evidence type="ECO:0000256" key="8">
    <source>
        <dbReference type="RuleBase" id="RU361169"/>
    </source>
</evidence>
<dbReference type="InterPro" id="IPR000743">
    <property type="entry name" value="Glyco_hydro_28"/>
</dbReference>
<evidence type="ECO:0000256" key="5">
    <source>
        <dbReference type="ARBA" id="ARBA00022801"/>
    </source>
</evidence>
<evidence type="ECO:0000313" key="11">
    <source>
        <dbReference type="Proteomes" id="UP000825729"/>
    </source>
</evidence>
<keyword evidence="5 8" id="KW-0378">Hydrolase</keyword>
<dbReference type="AlphaFoldDB" id="A0AAV7DYN1"/>
<evidence type="ECO:0000256" key="4">
    <source>
        <dbReference type="ARBA" id="ARBA00022525"/>
    </source>
</evidence>
<evidence type="ECO:0000256" key="1">
    <source>
        <dbReference type="ARBA" id="ARBA00004191"/>
    </source>
</evidence>
<dbReference type="EMBL" id="JAINDJ010000007">
    <property type="protein sequence ID" value="KAG9441129.1"/>
    <property type="molecule type" value="Genomic_DNA"/>
</dbReference>
<dbReference type="GO" id="GO:0005975">
    <property type="term" value="P:carbohydrate metabolic process"/>
    <property type="evidence" value="ECO:0007669"/>
    <property type="project" value="InterPro"/>
</dbReference>
<dbReference type="SUPFAM" id="SSF51126">
    <property type="entry name" value="Pectin lyase-like"/>
    <property type="match status" value="1"/>
</dbReference>
<name>A0AAV7DYN1_ARIFI</name>
<evidence type="ECO:0000256" key="2">
    <source>
        <dbReference type="ARBA" id="ARBA00008834"/>
    </source>
</evidence>
<keyword evidence="6 8" id="KW-0326">Glycosidase</keyword>